<evidence type="ECO:0000313" key="2">
    <source>
        <dbReference type="EMBL" id="OEH76504.1"/>
    </source>
</evidence>
<accession>A0A1D3CZ79</accession>
<organism evidence="2 3">
    <name type="scientific">Cyclospora cayetanensis</name>
    <dbReference type="NCBI Taxonomy" id="88456"/>
    <lineage>
        <taxon>Eukaryota</taxon>
        <taxon>Sar</taxon>
        <taxon>Alveolata</taxon>
        <taxon>Apicomplexa</taxon>
        <taxon>Conoidasida</taxon>
        <taxon>Coccidia</taxon>
        <taxon>Eucoccidiorida</taxon>
        <taxon>Eimeriorina</taxon>
        <taxon>Eimeriidae</taxon>
        <taxon>Cyclospora</taxon>
    </lineage>
</organism>
<feature type="region of interest" description="Disordered" evidence="1">
    <location>
        <begin position="45"/>
        <end position="73"/>
    </location>
</feature>
<keyword evidence="3" id="KW-1185">Reference proteome</keyword>
<protein>
    <submittedName>
        <fullName evidence="2">Uncharacterized protein</fullName>
    </submittedName>
</protein>
<reference evidence="2 3" key="1">
    <citation type="journal article" date="2016" name="BMC Genomics">
        <title>Comparative genomics reveals Cyclospora cayetanensis possesses coccidia-like metabolism and invasion components but unique surface antigens.</title>
        <authorList>
            <person name="Liu S."/>
            <person name="Wang L."/>
            <person name="Zheng H."/>
            <person name="Xu Z."/>
            <person name="Roellig D.M."/>
            <person name="Li N."/>
            <person name="Frace M.A."/>
            <person name="Tang K."/>
            <person name="Arrowood M.J."/>
            <person name="Moss D.M."/>
            <person name="Zhang L."/>
            <person name="Feng Y."/>
            <person name="Xiao L."/>
        </authorList>
    </citation>
    <scope>NUCLEOTIDE SEQUENCE [LARGE SCALE GENOMIC DNA]</scope>
    <source>
        <strain evidence="2 3">CHN_HEN01</strain>
    </source>
</reference>
<dbReference type="AlphaFoldDB" id="A0A1D3CZ79"/>
<proteinExistence type="predicted"/>
<evidence type="ECO:0000256" key="1">
    <source>
        <dbReference type="SAM" id="MobiDB-lite"/>
    </source>
</evidence>
<dbReference type="InParanoid" id="A0A1D3CZ79"/>
<dbReference type="VEuPathDB" id="ToxoDB:cyc_08575"/>
<dbReference type="EMBL" id="JROU02001437">
    <property type="protein sequence ID" value="OEH76504.1"/>
    <property type="molecule type" value="Genomic_DNA"/>
</dbReference>
<comment type="caution">
    <text evidence="2">The sequence shown here is derived from an EMBL/GenBank/DDBJ whole genome shotgun (WGS) entry which is preliminary data.</text>
</comment>
<sequence length="73" mass="7871">MLSLTRWHSTLQAAARVLSGGPVYVSDSPQDLRTHAQTVALEPSVEASCNPSLSPVFSSAATDYPFSREPPKR</sequence>
<evidence type="ECO:0000313" key="3">
    <source>
        <dbReference type="Proteomes" id="UP000095192"/>
    </source>
</evidence>
<dbReference type="Proteomes" id="UP000095192">
    <property type="component" value="Unassembled WGS sequence"/>
</dbReference>
<gene>
    <name evidence="2" type="ORF">cyc_08575</name>
</gene>
<feature type="compositionally biased region" description="Polar residues" evidence="1">
    <location>
        <begin position="47"/>
        <end position="61"/>
    </location>
</feature>
<name>A0A1D3CZ79_9EIME</name>